<keyword evidence="4 7" id="KW-0812">Transmembrane</keyword>
<dbReference type="AlphaFoldDB" id="A0A3A8EXU1"/>
<feature type="transmembrane region" description="Helical" evidence="7">
    <location>
        <begin position="89"/>
        <end position="107"/>
    </location>
</feature>
<feature type="transmembrane region" description="Helical" evidence="7">
    <location>
        <begin position="240"/>
        <end position="258"/>
    </location>
</feature>
<evidence type="ECO:0000259" key="8">
    <source>
        <dbReference type="PROSITE" id="PS50850"/>
    </source>
</evidence>
<dbReference type="Pfam" id="PF07690">
    <property type="entry name" value="MFS_1"/>
    <property type="match status" value="1"/>
</dbReference>
<keyword evidence="6 7" id="KW-0472">Membrane</keyword>
<dbReference type="PANTHER" id="PTHR43045">
    <property type="entry name" value="SHIKIMATE TRANSPORTER"/>
    <property type="match status" value="1"/>
</dbReference>
<dbReference type="FunFam" id="1.20.1250.20:FF:000001">
    <property type="entry name" value="Dicarboxylate MFS transporter"/>
    <property type="match status" value="1"/>
</dbReference>
<dbReference type="PROSITE" id="PS50850">
    <property type="entry name" value="MFS"/>
    <property type="match status" value="1"/>
</dbReference>
<gene>
    <name evidence="9" type="ORF">D7V21_08990</name>
</gene>
<keyword evidence="3" id="KW-1003">Cell membrane</keyword>
<dbReference type="EMBL" id="RAXU01000009">
    <property type="protein sequence ID" value="RKG33671.1"/>
    <property type="molecule type" value="Genomic_DNA"/>
</dbReference>
<dbReference type="Gene3D" id="1.20.1250.20">
    <property type="entry name" value="MFS general substrate transporter like domains"/>
    <property type="match status" value="2"/>
</dbReference>
<evidence type="ECO:0000256" key="2">
    <source>
        <dbReference type="ARBA" id="ARBA00022448"/>
    </source>
</evidence>
<feature type="transmembrane region" description="Helical" evidence="7">
    <location>
        <begin position="278"/>
        <end position="301"/>
    </location>
</feature>
<feature type="domain" description="Major facilitator superfamily (MFS) profile" evidence="8">
    <location>
        <begin position="16"/>
        <end position="425"/>
    </location>
</feature>
<feature type="transmembrane region" description="Helical" evidence="7">
    <location>
        <begin position="334"/>
        <end position="361"/>
    </location>
</feature>
<comment type="subcellular location">
    <subcellularLocation>
        <location evidence="1">Cell membrane</location>
        <topology evidence="1">Multi-pass membrane protein</topology>
    </subcellularLocation>
</comment>
<evidence type="ECO:0000313" key="10">
    <source>
        <dbReference type="Proteomes" id="UP000269001"/>
    </source>
</evidence>
<comment type="caution">
    <text evidence="9">The sequence shown here is derived from an EMBL/GenBank/DDBJ whole genome shotgun (WGS) entry which is preliminary data.</text>
</comment>
<dbReference type="Proteomes" id="UP000269001">
    <property type="component" value="Unassembled WGS sequence"/>
</dbReference>
<feature type="transmembrane region" description="Helical" evidence="7">
    <location>
        <begin position="57"/>
        <end position="77"/>
    </location>
</feature>
<feature type="transmembrane region" description="Helical" evidence="7">
    <location>
        <begin position="373"/>
        <end position="393"/>
    </location>
</feature>
<evidence type="ECO:0000256" key="6">
    <source>
        <dbReference type="ARBA" id="ARBA00023136"/>
    </source>
</evidence>
<dbReference type="GO" id="GO:0022857">
    <property type="term" value="F:transmembrane transporter activity"/>
    <property type="evidence" value="ECO:0007669"/>
    <property type="project" value="InterPro"/>
</dbReference>
<keyword evidence="5 7" id="KW-1133">Transmembrane helix</keyword>
<reference evidence="9 10" key="1">
    <citation type="submission" date="2018-09" db="EMBL/GenBank/DDBJ databases">
        <title>The draft genome of Acinetobacter spp. strains.</title>
        <authorList>
            <person name="Qin J."/>
            <person name="Feng Y."/>
            <person name="Zong Z."/>
        </authorList>
    </citation>
    <scope>NUCLEOTIDE SEQUENCE [LARGE SCALE GENOMIC DNA]</scope>
    <source>
        <strain evidence="9 10">WCHAc060096</strain>
    </source>
</reference>
<feature type="transmembrane region" description="Helical" evidence="7">
    <location>
        <begin position="192"/>
        <end position="211"/>
    </location>
</feature>
<keyword evidence="2" id="KW-0813">Transport</keyword>
<feature type="transmembrane region" description="Helical" evidence="7">
    <location>
        <begin position="399"/>
        <end position="421"/>
    </location>
</feature>
<dbReference type="InterPro" id="IPR036259">
    <property type="entry name" value="MFS_trans_sf"/>
</dbReference>
<protein>
    <submittedName>
        <fullName evidence="9">MFS transporter</fullName>
    </submittedName>
</protein>
<name>A0A3A8EXU1_9GAMM</name>
<dbReference type="InterPro" id="IPR011701">
    <property type="entry name" value="MFS"/>
</dbReference>
<proteinExistence type="predicted"/>
<evidence type="ECO:0000256" key="3">
    <source>
        <dbReference type="ARBA" id="ARBA00022475"/>
    </source>
</evidence>
<dbReference type="PANTHER" id="PTHR43045:SF2">
    <property type="entry name" value="INNER MEMBRANE METABOLITE TRANSPORT PROTEIN YHJE"/>
    <property type="match status" value="1"/>
</dbReference>
<evidence type="ECO:0000313" key="9">
    <source>
        <dbReference type="EMBL" id="RKG33671.1"/>
    </source>
</evidence>
<evidence type="ECO:0000256" key="7">
    <source>
        <dbReference type="SAM" id="Phobius"/>
    </source>
</evidence>
<dbReference type="CDD" id="cd17369">
    <property type="entry name" value="MFS_ShiA_like"/>
    <property type="match status" value="1"/>
</dbReference>
<dbReference type="InterPro" id="IPR020846">
    <property type="entry name" value="MFS_dom"/>
</dbReference>
<dbReference type="SUPFAM" id="SSF103473">
    <property type="entry name" value="MFS general substrate transporter"/>
    <property type="match status" value="1"/>
</dbReference>
<keyword evidence="10" id="KW-1185">Reference proteome</keyword>
<dbReference type="GO" id="GO:0005886">
    <property type="term" value="C:plasma membrane"/>
    <property type="evidence" value="ECO:0007669"/>
    <property type="project" value="UniProtKB-SubCell"/>
</dbReference>
<dbReference type="RefSeq" id="WP_120370184.1">
    <property type="nucleotide sequence ID" value="NZ_RAXU01000009.1"/>
</dbReference>
<evidence type="ECO:0000256" key="1">
    <source>
        <dbReference type="ARBA" id="ARBA00004651"/>
    </source>
</evidence>
<accession>A0A3A8EXU1</accession>
<organism evidence="9 10">
    <name type="scientific">Acinetobacter guerrae</name>
    <dbReference type="NCBI Taxonomy" id="1843371"/>
    <lineage>
        <taxon>Bacteria</taxon>
        <taxon>Pseudomonadati</taxon>
        <taxon>Pseudomonadota</taxon>
        <taxon>Gammaproteobacteria</taxon>
        <taxon>Moraxellales</taxon>
        <taxon>Moraxellaceae</taxon>
        <taxon>Acinetobacter</taxon>
    </lineage>
</organism>
<evidence type="ECO:0000256" key="5">
    <source>
        <dbReference type="ARBA" id="ARBA00022989"/>
    </source>
</evidence>
<sequence>MQQVSELEKTRAAKKAGMASFVGTTIEWYDFYAYSTAAALVFGKIFFPSTSSATGTLAAFATFWIGFLARPLGGMIFGHLGDRIGRKKTLITTLMLMGVCTTAIGLLPTYNSIGVAAPILLILLRLIQGVAMGGEWGGAVVLSAEHAPKGKELLYSAFAQQGSPVGNLLATFVFFMFSFLPDEQFLSWGWRIPFLFSALLVITGLWIRLGVEESPIMKQLQSSKTLVKVPLKEVFAKYKVMVALGMGACIIGLSATYFKTTFALSWAVNEIGFTRSDFLGIVTIALITQVIFQPFGAIIASKISLKKAVIFILLPEIILLPLAFLLIATKSYAWAAFGMAIATIPHSMYYSFLGGILVKAFPANVRYTGISMSYQLCGMIFAGSTPIVAQFLLNQTGSIIAVIVLALVHVVVSMVCAVYLISRYEAVQRTYALDTNSLAHDKG</sequence>
<feature type="transmembrane region" description="Helical" evidence="7">
    <location>
        <begin position="308"/>
        <end position="328"/>
    </location>
</feature>
<feature type="transmembrane region" description="Helical" evidence="7">
    <location>
        <begin position="153"/>
        <end position="180"/>
    </location>
</feature>
<evidence type="ECO:0000256" key="4">
    <source>
        <dbReference type="ARBA" id="ARBA00022692"/>
    </source>
</evidence>